<gene>
    <name evidence="5" type="ORF">FVF58_12130</name>
</gene>
<dbReference type="InterPro" id="IPR049751">
    <property type="entry name" value="TraI/MobA_relaxases"/>
</dbReference>
<dbReference type="InterPro" id="IPR005094">
    <property type="entry name" value="Endonuclease_MobA/VirD2"/>
</dbReference>
<dbReference type="AlphaFoldDB" id="A0A5B0HC37"/>
<dbReference type="NCBIfam" id="NF041893">
    <property type="entry name" value="TraI_MobP_relax"/>
    <property type="match status" value="1"/>
</dbReference>
<organism evidence="5 6">
    <name type="scientific">Paraburkholderia panacisoli</name>
    <dbReference type="NCBI Taxonomy" id="2603818"/>
    <lineage>
        <taxon>Bacteria</taxon>
        <taxon>Pseudomonadati</taxon>
        <taxon>Pseudomonadota</taxon>
        <taxon>Betaproteobacteria</taxon>
        <taxon>Burkholderiales</taxon>
        <taxon>Burkholderiaceae</taxon>
        <taxon>Paraburkholderia</taxon>
    </lineage>
</organism>
<feature type="domain" description="Large polyvalent protein-associated" evidence="3">
    <location>
        <begin position="557"/>
        <end position="647"/>
    </location>
</feature>
<keyword evidence="6" id="KW-1185">Reference proteome</keyword>
<accession>A0A5B0HC37</accession>
<dbReference type="InterPro" id="IPR054462">
    <property type="entry name" value="TraI_M"/>
</dbReference>
<feature type="domain" description="TraI-like middle" evidence="4">
    <location>
        <begin position="228"/>
        <end position="322"/>
    </location>
</feature>
<comment type="caution">
    <text evidence="5">The sequence shown here is derived from an EMBL/GenBank/DDBJ whole genome shotgun (WGS) entry which is preliminary data.</text>
</comment>
<dbReference type="InterPro" id="IPR040677">
    <property type="entry name" value="LPD7"/>
</dbReference>
<dbReference type="Proteomes" id="UP000325273">
    <property type="component" value="Unassembled WGS sequence"/>
</dbReference>
<feature type="compositionally biased region" description="Basic and acidic residues" evidence="1">
    <location>
        <begin position="336"/>
        <end position="357"/>
    </location>
</feature>
<evidence type="ECO:0000259" key="4">
    <source>
        <dbReference type="Pfam" id="PF22863"/>
    </source>
</evidence>
<protein>
    <submittedName>
        <fullName evidence="5">Relaxase/mobilization nuclease domain-containing protein</fullName>
    </submittedName>
</protein>
<evidence type="ECO:0000256" key="1">
    <source>
        <dbReference type="SAM" id="MobiDB-lite"/>
    </source>
</evidence>
<feature type="domain" description="MobA/VirD2-like nuclease" evidence="2">
    <location>
        <begin position="61"/>
        <end position="190"/>
    </location>
</feature>
<dbReference type="EMBL" id="VTUZ01000006">
    <property type="protein sequence ID" value="KAA1012620.1"/>
    <property type="molecule type" value="Genomic_DNA"/>
</dbReference>
<feature type="region of interest" description="Disordered" evidence="1">
    <location>
        <begin position="688"/>
        <end position="716"/>
    </location>
</feature>
<dbReference type="Pfam" id="PF03432">
    <property type="entry name" value="Relaxase"/>
    <property type="match status" value="1"/>
</dbReference>
<evidence type="ECO:0000313" key="5">
    <source>
        <dbReference type="EMBL" id="KAA1012620.1"/>
    </source>
</evidence>
<sequence>MHRNDAAGCLTMIVKEVPNRHDGKSDFGELARYITGGISADEHARAVRERPGFGPLTEYVAQAHGQAGQDKCVAVSLHRIRSVATAAAQFHSVAMRNPNVENPVVHLIVSWPEHERPSYDAIFAAGRDVLKALNLHEHQSLMAIHNDTDNLHCHIEVSRVHPDTYKSQHLPWMHRTLHRAAREIEIRNGWFHDDGLFVVQTRPDGKKIVVPKTSWRDAPDVDRSLRGEKARRMAAWSDKPSLVEYCREMVRDEMAHLLDAAAGWDAVHQLLGEHGMRVRKTGAGSFQLDAINETGGTIRLPVSQALRGIRLGEAEQVIGPFTPDRTALTTTVKPPMSDRRKEGSTPPKRDPFRREARRLERAAERSALIERYRAAQEAAKAARSTTEAQLAEVAAWCKAKTDALRVETAAEKKALLQDEPDSHERRLRRRNLTINARLDRWLVNAEAQARREAILVSRPAPLAWRTWLEAEAQAGDLAALKALRGLVYDAGRRSRKQARADSCVDVNAVTSLQGDDDADAVLAGLLAHEKEEASIRLAQSGRIRAEQADALLQRIRGLTWRVTNNGNVEYRRATGEPVFVDRGNRLAFDRKTVTDQDLALTMLHAREKWGRSIVLTGGDAIFVERMVKAAVNAGMTVRNRELQPVQARYIALQARNGKIPVVRNEASERPDVPGVVPVNPQTLIAQPESAPVELSPAASSGATPIKTVRKGRGRRG</sequence>
<proteinExistence type="predicted"/>
<feature type="compositionally biased region" description="Basic residues" evidence="1">
    <location>
        <begin position="707"/>
        <end position="716"/>
    </location>
</feature>
<dbReference type="Pfam" id="PF22863">
    <property type="entry name" value="TraI_middle"/>
    <property type="match status" value="1"/>
</dbReference>
<reference evidence="5 6" key="1">
    <citation type="submission" date="2019-08" db="EMBL/GenBank/DDBJ databases">
        <title>Paraburkholderia sp. DCY113.</title>
        <authorList>
            <person name="Kang J."/>
        </authorList>
    </citation>
    <scope>NUCLEOTIDE SEQUENCE [LARGE SCALE GENOMIC DNA]</scope>
    <source>
        <strain evidence="5 6">DCY113</strain>
    </source>
</reference>
<dbReference type="Pfam" id="PF18821">
    <property type="entry name" value="LPD7"/>
    <property type="match status" value="1"/>
</dbReference>
<evidence type="ECO:0000259" key="3">
    <source>
        <dbReference type="Pfam" id="PF18821"/>
    </source>
</evidence>
<feature type="region of interest" description="Disordered" evidence="1">
    <location>
        <begin position="325"/>
        <end position="357"/>
    </location>
</feature>
<evidence type="ECO:0000259" key="2">
    <source>
        <dbReference type="Pfam" id="PF03432"/>
    </source>
</evidence>
<evidence type="ECO:0000313" key="6">
    <source>
        <dbReference type="Proteomes" id="UP000325273"/>
    </source>
</evidence>
<name>A0A5B0HC37_9BURK</name>